<dbReference type="SUPFAM" id="SSF52949">
    <property type="entry name" value="Macro domain-like"/>
    <property type="match status" value="1"/>
</dbReference>
<dbReference type="Proteomes" id="UP000238877">
    <property type="component" value="Unassembled WGS sequence"/>
</dbReference>
<protein>
    <submittedName>
        <fullName evidence="2">Appr-1-p processing enzyme family domain-containing protein</fullName>
    </submittedName>
</protein>
<name>A0A2S7ZN36_9FIRM</name>
<evidence type="ECO:0000259" key="1">
    <source>
        <dbReference type="PROSITE" id="PS51154"/>
    </source>
</evidence>
<dbReference type="AlphaFoldDB" id="A0A2S7ZN36"/>
<dbReference type="InterPro" id="IPR002589">
    <property type="entry name" value="Macro_dom"/>
</dbReference>
<dbReference type="PANTHER" id="PTHR11106">
    <property type="entry name" value="GANGLIOSIDE INDUCED DIFFERENTIATION ASSOCIATED PROTEIN 2-RELATED"/>
    <property type="match status" value="1"/>
</dbReference>
<sequence length="260" mass="29794">MTQQERLIYLVKGLVVEYTEKYKDEHIEIPNDEAEQFTLFRSLCNIRPAGSMPAEWMKVQDEYLNELAREKGIVTINDMEKRAPQIYLWQGDITRLSVDAIVNAANNQLLGCFAPNHRCIDNAIHTFAGIELRMACSRMIEYMDMPEKTGVARKTYGFNLPAKHVIHTVGPIIYDSLTDIEREQLASCYRSCLELANAYSLQSIAFCCISTGEFRFSNEDAAQIAIDTVRTYLKETNSKIQVVFNVFKDIDYDIYDKLLG</sequence>
<reference evidence="2 3" key="1">
    <citation type="submission" date="2018-01" db="EMBL/GenBank/DDBJ databases">
        <title>Draft genome sequences of clinical isolates and type strains of oral Veillonella including Veillonella infantum sp., nov.</title>
        <authorList>
            <person name="Mashima I."/>
            <person name="Liao Y.-C."/>
            <person name="Sabharwal A."/>
            <person name="Haase E.M."/>
            <person name="Nakazawa F."/>
            <person name="Scannapieco F.A."/>
        </authorList>
    </citation>
    <scope>NUCLEOTIDE SEQUENCE [LARGE SCALE GENOMIC DNA]</scope>
    <source>
        <strain evidence="2 3">Y6</strain>
    </source>
</reference>
<gene>
    <name evidence="2" type="ORF">VTHSUH11_06575</name>
</gene>
<dbReference type="Pfam" id="PF01661">
    <property type="entry name" value="Macro"/>
    <property type="match status" value="1"/>
</dbReference>
<evidence type="ECO:0000313" key="3">
    <source>
        <dbReference type="Proteomes" id="UP000238877"/>
    </source>
</evidence>
<dbReference type="CDD" id="cd02908">
    <property type="entry name" value="Macro_OAADPr_deacetylase"/>
    <property type="match status" value="1"/>
</dbReference>
<comment type="caution">
    <text evidence="2">The sequence shown here is derived from an EMBL/GenBank/DDBJ whole genome shotgun (WGS) entry which is preliminary data.</text>
</comment>
<dbReference type="Gene3D" id="3.40.220.10">
    <property type="entry name" value="Leucine Aminopeptidase, subunit E, domain 1"/>
    <property type="match status" value="1"/>
</dbReference>
<dbReference type="PANTHER" id="PTHR11106:SF27">
    <property type="entry name" value="MACRO DOMAIN-CONTAINING PROTEIN"/>
    <property type="match status" value="1"/>
</dbReference>
<feature type="domain" description="Macro" evidence="1">
    <location>
        <begin position="73"/>
        <end position="260"/>
    </location>
</feature>
<dbReference type="NCBIfam" id="NF003163">
    <property type="entry name" value="PRK04143.1"/>
    <property type="match status" value="1"/>
</dbReference>
<dbReference type="SMART" id="SM00506">
    <property type="entry name" value="A1pp"/>
    <property type="match status" value="1"/>
</dbReference>
<accession>A0A2S7ZN36</accession>
<dbReference type="STRING" id="1110546.GCA_001078375_00880"/>
<organism evidence="2 3">
    <name type="scientific">Veillonella tobetsuensis</name>
    <dbReference type="NCBI Taxonomy" id="1110546"/>
    <lineage>
        <taxon>Bacteria</taxon>
        <taxon>Bacillati</taxon>
        <taxon>Bacillota</taxon>
        <taxon>Negativicutes</taxon>
        <taxon>Veillonellales</taxon>
        <taxon>Veillonellaceae</taxon>
        <taxon>Veillonella</taxon>
    </lineage>
</organism>
<proteinExistence type="predicted"/>
<evidence type="ECO:0000313" key="2">
    <source>
        <dbReference type="EMBL" id="PQL24642.1"/>
    </source>
</evidence>
<dbReference type="InterPro" id="IPR043472">
    <property type="entry name" value="Macro_dom-like"/>
</dbReference>
<dbReference type="PROSITE" id="PS51154">
    <property type="entry name" value="MACRO"/>
    <property type="match status" value="1"/>
</dbReference>
<dbReference type="EMBL" id="PPDF01000012">
    <property type="protein sequence ID" value="PQL24642.1"/>
    <property type="molecule type" value="Genomic_DNA"/>
</dbReference>
<dbReference type="RefSeq" id="WP_105093074.1">
    <property type="nucleotide sequence ID" value="NZ_PPDF01000012.1"/>
</dbReference>